<sequence>MAATATAPAPIDLLPWSWAISPEDQSVTNCPSPSWILGTLAIVNVVVTVLSIPFGNRYFLNRLTCRFLFNAKSSNAYRYTWVFTVALQLGANALIAMIFQRTPGYRASFKIWELMLFFTIRPRLSWIALNLFGLIKKGEPLSATPHPPEYSTNDTREDPYGSEEDLPWISSALSQYIAEFFLRLIAFYVAGRTAHFATARGYYQITSAAYHSLPQEAHLMYAGALYYIVGGVFGIMLDIAVVMDLAHTQNKLRKSGVEAAYLAEIREFVPGLIIFSLVCSWIGSWIFWAGFVRLAGDLYCPPNLYAQGAIWAGFSLVGIVLGTGAG</sequence>
<dbReference type="Proteomes" id="UP000799291">
    <property type="component" value="Unassembled WGS sequence"/>
</dbReference>
<dbReference type="EMBL" id="MU005577">
    <property type="protein sequence ID" value="KAF2686299.1"/>
    <property type="molecule type" value="Genomic_DNA"/>
</dbReference>
<name>A0A6G1J850_9PLEO</name>
<proteinExistence type="predicted"/>
<keyword evidence="1" id="KW-0812">Transmembrane</keyword>
<feature type="transmembrane region" description="Helical" evidence="1">
    <location>
        <begin position="304"/>
        <end position="325"/>
    </location>
</feature>
<dbReference type="AlphaFoldDB" id="A0A6G1J850"/>
<evidence type="ECO:0000256" key="1">
    <source>
        <dbReference type="SAM" id="Phobius"/>
    </source>
</evidence>
<protein>
    <submittedName>
        <fullName evidence="2">Uncharacterized protein</fullName>
    </submittedName>
</protein>
<reference evidence="2" key="1">
    <citation type="journal article" date="2020" name="Stud. Mycol.">
        <title>101 Dothideomycetes genomes: a test case for predicting lifestyles and emergence of pathogens.</title>
        <authorList>
            <person name="Haridas S."/>
            <person name="Albert R."/>
            <person name="Binder M."/>
            <person name="Bloem J."/>
            <person name="Labutti K."/>
            <person name="Salamov A."/>
            <person name="Andreopoulos B."/>
            <person name="Baker S."/>
            <person name="Barry K."/>
            <person name="Bills G."/>
            <person name="Bluhm B."/>
            <person name="Cannon C."/>
            <person name="Castanera R."/>
            <person name="Culley D."/>
            <person name="Daum C."/>
            <person name="Ezra D."/>
            <person name="Gonzalez J."/>
            <person name="Henrissat B."/>
            <person name="Kuo A."/>
            <person name="Liang C."/>
            <person name="Lipzen A."/>
            <person name="Lutzoni F."/>
            <person name="Magnuson J."/>
            <person name="Mondo S."/>
            <person name="Nolan M."/>
            <person name="Ohm R."/>
            <person name="Pangilinan J."/>
            <person name="Park H.-J."/>
            <person name="Ramirez L."/>
            <person name="Alfaro M."/>
            <person name="Sun H."/>
            <person name="Tritt A."/>
            <person name="Yoshinaga Y."/>
            <person name="Zwiers L.-H."/>
            <person name="Turgeon B."/>
            <person name="Goodwin S."/>
            <person name="Spatafora J."/>
            <person name="Crous P."/>
            <person name="Grigoriev I."/>
        </authorList>
    </citation>
    <scope>NUCLEOTIDE SEQUENCE</scope>
    <source>
        <strain evidence="2">CBS 122367</strain>
    </source>
</reference>
<feature type="transmembrane region" description="Helical" evidence="1">
    <location>
        <begin position="268"/>
        <end position="292"/>
    </location>
</feature>
<accession>A0A6G1J850</accession>
<feature type="transmembrane region" description="Helical" evidence="1">
    <location>
        <begin position="76"/>
        <end position="99"/>
    </location>
</feature>
<evidence type="ECO:0000313" key="2">
    <source>
        <dbReference type="EMBL" id="KAF2686299.1"/>
    </source>
</evidence>
<evidence type="ECO:0000313" key="3">
    <source>
        <dbReference type="Proteomes" id="UP000799291"/>
    </source>
</evidence>
<organism evidence="2 3">
    <name type="scientific">Lentithecium fluviatile CBS 122367</name>
    <dbReference type="NCBI Taxonomy" id="1168545"/>
    <lineage>
        <taxon>Eukaryota</taxon>
        <taxon>Fungi</taxon>
        <taxon>Dikarya</taxon>
        <taxon>Ascomycota</taxon>
        <taxon>Pezizomycotina</taxon>
        <taxon>Dothideomycetes</taxon>
        <taxon>Pleosporomycetidae</taxon>
        <taxon>Pleosporales</taxon>
        <taxon>Massarineae</taxon>
        <taxon>Lentitheciaceae</taxon>
        <taxon>Lentithecium</taxon>
    </lineage>
</organism>
<feature type="transmembrane region" description="Helical" evidence="1">
    <location>
        <begin position="35"/>
        <end position="55"/>
    </location>
</feature>
<feature type="transmembrane region" description="Helical" evidence="1">
    <location>
        <begin position="223"/>
        <end position="247"/>
    </location>
</feature>
<gene>
    <name evidence="2" type="ORF">K458DRAFT_210776</name>
</gene>
<keyword evidence="1" id="KW-0472">Membrane</keyword>
<keyword evidence="1" id="KW-1133">Transmembrane helix</keyword>
<keyword evidence="3" id="KW-1185">Reference proteome</keyword>
<dbReference type="OrthoDB" id="3525430at2759"/>